<dbReference type="AlphaFoldDB" id="A0A9W2YKB8"/>
<feature type="region of interest" description="Disordered" evidence="6">
    <location>
        <begin position="286"/>
        <end position="341"/>
    </location>
</feature>
<dbReference type="InterPro" id="IPR045269">
    <property type="entry name" value="Atg1-like"/>
</dbReference>
<evidence type="ECO:0000259" key="7">
    <source>
        <dbReference type="PROSITE" id="PS50011"/>
    </source>
</evidence>
<dbReference type="Pfam" id="PF00069">
    <property type="entry name" value="Pkinase"/>
    <property type="match status" value="1"/>
</dbReference>
<dbReference type="FunFam" id="1.10.510.10:FF:000493">
    <property type="entry name" value="serine/threonine-protein kinase unc-51 isoform X2"/>
    <property type="match status" value="1"/>
</dbReference>
<feature type="compositionally biased region" description="Polar residues" evidence="6">
    <location>
        <begin position="432"/>
        <end position="441"/>
    </location>
</feature>
<keyword evidence="8" id="KW-1185">Reference proteome</keyword>
<feature type="domain" description="Protein kinase" evidence="7">
    <location>
        <begin position="12"/>
        <end position="277"/>
    </location>
</feature>
<dbReference type="InterPro" id="IPR011009">
    <property type="entry name" value="Kinase-like_dom_sf"/>
</dbReference>
<evidence type="ECO:0000256" key="2">
    <source>
        <dbReference type="ARBA" id="ARBA00022741"/>
    </source>
</evidence>
<evidence type="ECO:0000256" key="4">
    <source>
        <dbReference type="ARBA" id="ARBA00022840"/>
    </source>
</evidence>
<feature type="compositionally biased region" description="Low complexity" evidence="6">
    <location>
        <begin position="297"/>
        <end position="316"/>
    </location>
</feature>
<keyword evidence="1" id="KW-0808">Transferase</keyword>
<accession>A0A9W2YKB8</accession>
<dbReference type="GO" id="GO:0000045">
    <property type="term" value="P:autophagosome assembly"/>
    <property type="evidence" value="ECO:0007669"/>
    <property type="project" value="TreeGrafter"/>
</dbReference>
<organism evidence="8 10">
    <name type="scientific">Biomphalaria glabrata</name>
    <name type="common">Bloodfluke planorb</name>
    <name type="synonym">Freshwater snail</name>
    <dbReference type="NCBI Taxonomy" id="6526"/>
    <lineage>
        <taxon>Eukaryota</taxon>
        <taxon>Metazoa</taxon>
        <taxon>Spiralia</taxon>
        <taxon>Lophotrochozoa</taxon>
        <taxon>Mollusca</taxon>
        <taxon>Gastropoda</taxon>
        <taxon>Heterobranchia</taxon>
        <taxon>Euthyneura</taxon>
        <taxon>Panpulmonata</taxon>
        <taxon>Hygrophila</taxon>
        <taxon>Lymnaeoidea</taxon>
        <taxon>Planorbidae</taxon>
        <taxon>Biomphalaria</taxon>
    </lineage>
</organism>
<dbReference type="GO" id="GO:0034045">
    <property type="term" value="C:phagophore assembly site membrane"/>
    <property type="evidence" value="ECO:0007669"/>
    <property type="project" value="TreeGrafter"/>
</dbReference>
<name>A0A9W2YKB8_BIOGL</name>
<dbReference type="Gene3D" id="3.30.200.20">
    <property type="entry name" value="Phosphorylase Kinase, domain 1"/>
    <property type="match status" value="1"/>
</dbReference>
<evidence type="ECO:0000256" key="3">
    <source>
        <dbReference type="ARBA" id="ARBA00022777"/>
    </source>
</evidence>
<dbReference type="GO" id="GO:0010506">
    <property type="term" value="P:regulation of autophagy"/>
    <property type="evidence" value="ECO:0007669"/>
    <property type="project" value="InterPro"/>
</dbReference>
<dbReference type="InterPro" id="IPR008271">
    <property type="entry name" value="Ser/Thr_kinase_AS"/>
</dbReference>
<dbReference type="GO" id="GO:0034727">
    <property type="term" value="P:piecemeal microautophagy of the nucleus"/>
    <property type="evidence" value="ECO:0007669"/>
    <property type="project" value="TreeGrafter"/>
</dbReference>
<dbReference type="GO" id="GO:0005829">
    <property type="term" value="C:cytosol"/>
    <property type="evidence" value="ECO:0007669"/>
    <property type="project" value="TreeGrafter"/>
</dbReference>
<feature type="region of interest" description="Disordered" evidence="6">
    <location>
        <begin position="522"/>
        <end position="577"/>
    </location>
</feature>
<feature type="compositionally biased region" description="Basic and acidic residues" evidence="6">
    <location>
        <begin position="227"/>
        <end position="236"/>
    </location>
</feature>
<dbReference type="OrthoDB" id="346907at2759"/>
<dbReference type="PANTHER" id="PTHR24348:SF22">
    <property type="entry name" value="NON-SPECIFIC SERINE_THREONINE PROTEIN KINASE"/>
    <property type="match status" value="1"/>
</dbReference>
<dbReference type="Pfam" id="PF21127">
    <property type="entry name" value="ATG1-like_MIT2"/>
    <property type="match status" value="1"/>
</dbReference>
<dbReference type="PROSITE" id="PS00108">
    <property type="entry name" value="PROTEIN_KINASE_ST"/>
    <property type="match status" value="1"/>
</dbReference>
<dbReference type="GO" id="GO:0000422">
    <property type="term" value="P:autophagy of mitochondrion"/>
    <property type="evidence" value="ECO:0007669"/>
    <property type="project" value="TreeGrafter"/>
</dbReference>
<evidence type="ECO:0000313" key="8">
    <source>
        <dbReference type="Proteomes" id="UP001165740"/>
    </source>
</evidence>
<reference evidence="9 10" key="1">
    <citation type="submission" date="2025-04" db="UniProtKB">
        <authorList>
            <consortium name="RefSeq"/>
        </authorList>
    </citation>
    <scope>IDENTIFICATION</scope>
</reference>
<gene>
    <name evidence="9 10" type="primary">LOC106075251</name>
</gene>
<feature type="region of interest" description="Disordered" evidence="6">
    <location>
        <begin position="226"/>
        <end position="247"/>
    </location>
</feature>
<dbReference type="GeneID" id="106075251"/>
<dbReference type="InterPro" id="IPR000719">
    <property type="entry name" value="Prot_kinase_dom"/>
</dbReference>
<feature type="region of interest" description="Disordered" evidence="6">
    <location>
        <begin position="466"/>
        <end position="492"/>
    </location>
</feature>
<dbReference type="Gene3D" id="1.10.510.10">
    <property type="entry name" value="Transferase(Phosphotransferase) domain 1"/>
    <property type="match status" value="1"/>
</dbReference>
<dbReference type="SUPFAM" id="SSF56112">
    <property type="entry name" value="Protein kinase-like (PK-like)"/>
    <property type="match status" value="1"/>
</dbReference>
<keyword evidence="2 5" id="KW-0547">Nucleotide-binding</keyword>
<dbReference type="PANTHER" id="PTHR24348">
    <property type="entry name" value="SERINE/THREONINE-PROTEIN KINASE UNC-51-RELATED"/>
    <property type="match status" value="1"/>
</dbReference>
<evidence type="ECO:0000256" key="5">
    <source>
        <dbReference type="PROSITE-ProRule" id="PRU10141"/>
    </source>
</evidence>
<dbReference type="OMA" id="PQPHQIT"/>
<dbReference type="PROSITE" id="PS50011">
    <property type="entry name" value="PROTEIN_KINASE_DOM"/>
    <property type="match status" value="1"/>
</dbReference>
<feature type="region of interest" description="Disordered" evidence="6">
    <location>
        <begin position="420"/>
        <end position="441"/>
    </location>
</feature>
<evidence type="ECO:0000256" key="1">
    <source>
        <dbReference type="ARBA" id="ARBA00022679"/>
    </source>
</evidence>
<dbReference type="RefSeq" id="XP_055863134.1">
    <property type="nucleotide sequence ID" value="XM_056007159.1"/>
</dbReference>
<protein>
    <submittedName>
        <fullName evidence="9 10">Serine/threonine-protein kinase unc-51-like isoform X1</fullName>
    </submittedName>
</protein>
<feature type="compositionally biased region" description="Low complexity" evidence="6">
    <location>
        <begin position="564"/>
        <end position="577"/>
    </location>
</feature>
<evidence type="ECO:0000256" key="6">
    <source>
        <dbReference type="SAM" id="MobiDB-lite"/>
    </source>
</evidence>
<dbReference type="InterPro" id="IPR048941">
    <property type="entry name" value="ATG1-like_MIT2"/>
</dbReference>
<dbReference type="Proteomes" id="UP001165740">
    <property type="component" value="Chromosome 12"/>
</dbReference>
<keyword evidence="4 5" id="KW-0067">ATP-binding</keyword>
<feature type="binding site" evidence="5">
    <location>
        <position position="46"/>
    </location>
    <ligand>
        <name>ATP</name>
        <dbReference type="ChEBI" id="CHEBI:30616"/>
    </ligand>
</feature>
<dbReference type="GO" id="GO:0004674">
    <property type="term" value="F:protein serine/threonine kinase activity"/>
    <property type="evidence" value="ECO:0007669"/>
    <property type="project" value="InterPro"/>
</dbReference>
<proteinExistence type="predicted"/>
<evidence type="ECO:0000313" key="10">
    <source>
        <dbReference type="RefSeq" id="XP_055863135.1"/>
    </source>
</evidence>
<dbReference type="PROSITE" id="PS00107">
    <property type="entry name" value="PROTEIN_KINASE_ATP"/>
    <property type="match status" value="1"/>
</dbReference>
<dbReference type="GO" id="GO:0061709">
    <property type="term" value="P:reticulophagy"/>
    <property type="evidence" value="ECO:0007669"/>
    <property type="project" value="TreeGrafter"/>
</dbReference>
<dbReference type="GO" id="GO:0042594">
    <property type="term" value="P:response to starvation"/>
    <property type="evidence" value="ECO:0007669"/>
    <property type="project" value="TreeGrafter"/>
</dbReference>
<feature type="compositionally biased region" description="Polar residues" evidence="6">
    <location>
        <begin position="528"/>
        <end position="542"/>
    </location>
</feature>
<evidence type="ECO:0000313" key="9">
    <source>
        <dbReference type="RefSeq" id="XP_055863134.1"/>
    </source>
</evidence>
<dbReference type="GO" id="GO:0005776">
    <property type="term" value="C:autophagosome"/>
    <property type="evidence" value="ECO:0007669"/>
    <property type="project" value="TreeGrafter"/>
</dbReference>
<dbReference type="RefSeq" id="XP_055863135.1">
    <property type="nucleotide sequence ID" value="XM_056007160.1"/>
</dbReference>
<dbReference type="InterPro" id="IPR017441">
    <property type="entry name" value="Protein_kinase_ATP_BS"/>
</dbReference>
<dbReference type="SMART" id="SM00220">
    <property type="entry name" value="S_TKc"/>
    <property type="match status" value="1"/>
</dbReference>
<sequence>MISETDIGDYEIIKGGVLGTGAFATVWKGRAKKDSSQLVAIKAIKKKNFLKSQQLLSKEITILKELSSLHHRNVVGLLDCVELKDDVCLVMEYCNGGDLADCLHRNGTLSEDTLCSYVKQIAEAMKALQQKGIVHRDLKPQNILLCYDGPRYPHPSEMLLKIADFGFARFIIGAEMATTLCGSPMYMAPEVIMSVKYSAKADLWSIGTILYQCLTGRAPFQAQNPQELKKKYEKSPGLKPNIPTNTSPELRDLLMRMLKRDAEERISFEEFFSHPFLQLPTLKAMSPPVTVPKRRSSSSSDSSTPGKSPGKSPSPSRTKRSPSPAQPVKVASLREAKEEDMVTTLTETAGFTKVEKEEIKARSGRSTPDDFVMVPETLCLESDGEESVHIKKAPLAEEEMASFSGSPQRSPKAIRIQSNNAVTFNKDKENIPTPSSPSRPVTLSMATAVRQSEPITVPSEMKSTSGFYIGDSSSSIKSKAKSPDVRMESDSQEMAVVRRSLENRLSAVDAVDAGSFSPPSVQFCVGTPPNSSGPSWKRSSIVTPPPNLPGSPHRRSSLNSPHFSPLQLSNPSSSSVFGSHPGSLPIILGSPSKLPAMLGSPNKMPAMFHLGSPHDNSPEPIHAPFAAAASTTYHPAYHTSSTVPDNLVAMVRQRDALGELQPMEYHRVSTDSNLLCQQMHNQNMQGLMIAYGGSRERLTSVDADKTRFGSLDRDHSPSFGRRNSGLEMSPPHHVLMAGSPPTVGSNPPPPLRFVPQPLSEETLMDDNHNETLGKLSFVLDLVECILDLARSLGSAFRSIDPGETKKVEQLSPEHYSQYRSSQRSLEQLVLYARSCHLLNSALHMARDEIRNNRLQQSTSLRNVLGEMNTYYHHVVDKCKTIHKEFTQNCKTPLTQKLVMATADKLIYNQAIHMCQTAALDECSKNSSPENVAEVVRRYQVAQILLHSLAQTARNENDKHMLVKYRKSVESRLSILTSDGLYFDRHHQHMSVDNQRYQLQS</sequence>
<keyword evidence="3" id="KW-0418">Kinase</keyword>
<dbReference type="GO" id="GO:0005524">
    <property type="term" value="F:ATP binding"/>
    <property type="evidence" value="ECO:0007669"/>
    <property type="project" value="UniProtKB-UniRule"/>
</dbReference>